<accession>U2KFV0</accession>
<sequence>MIVDYRNSYLINHISLHDFEFKGIKHDYEKKYIELEIKKKSAETVPSSLSFQDVLYYEMTCCKFWGSGHHIICCNLMDTTNIYDKLLRLEQVEYAKSNSIDRSPMNLLEFIGVEIWLNSGDKLKVICKIFEFDDFLI</sequence>
<evidence type="ECO:0000313" key="2">
    <source>
        <dbReference type="Proteomes" id="UP000016662"/>
    </source>
</evidence>
<dbReference type="EMBL" id="AWVF01000026">
    <property type="protein sequence ID" value="ERJ97416.1"/>
    <property type="molecule type" value="Genomic_DNA"/>
</dbReference>
<organism evidence="1 2">
    <name type="scientific">Ruminococcus callidus ATCC 27760</name>
    <dbReference type="NCBI Taxonomy" id="411473"/>
    <lineage>
        <taxon>Bacteria</taxon>
        <taxon>Bacillati</taxon>
        <taxon>Bacillota</taxon>
        <taxon>Clostridia</taxon>
        <taxon>Eubacteriales</taxon>
        <taxon>Oscillospiraceae</taxon>
        <taxon>Ruminococcus</taxon>
    </lineage>
</organism>
<dbReference type="HOGENOM" id="CLU_1863709_0_0_9"/>
<reference evidence="1 2" key="1">
    <citation type="submission" date="2013-07" db="EMBL/GenBank/DDBJ databases">
        <authorList>
            <person name="Weinstock G."/>
            <person name="Sodergren E."/>
            <person name="Wylie T."/>
            <person name="Fulton L."/>
            <person name="Fulton R."/>
            <person name="Fronick C."/>
            <person name="O'Laughlin M."/>
            <person name="Godfrey J."/>
            <person name="Miner T."/>
            <person name="Herter B."/>
            <person name="Appelbaum E."/>
            <person name="Cordes M."/>
            <person name="Lek S."/>
            <person name="Wollam A."/>
            <person name="Pepin K.H."/>
            <person name="Palsikar V.B."/>
            <person name="Mitreva M."/>
            <person name="Wilson R.K."/>
        </authorList>
    </citation>
    <scope>NUCLEOTIDE SEQUENCE [LARGE SCALE GENOMIC DNA]</scope>
    <source>
        <strain evidence="1 2">ATCC 27760</strain>
    </source>
</reference>
<evidence type="ECO:0000313" key="1">
    <source>
        <dbReference type="EMBL" id="ERJ97416.1"/>
    </source>
</evidence>
<dbReference type="Proteomes" id="UP000016662">
    <property type="component" value="Unassembled WGS sequence"/>
</dbReference>
<name>U2KFV0_9FIRM</name>
<protein>
    <submittedName>
        <fullName evidence="1">Uncharacterized protein</fullName>
    </submittedName>
</protein>
<proteinExistence type="predicted"/>
<dbReference type="AlphaFoldDB" id="U2KFV0"/>
<dbReference type="RefSeq" id="WP_021681535.1">
    <property type="nucleotide sequence ID" value="NZ_KI260355.1"/>
</dbReference>
<comment type="caution">
    <text evidence="1">The sequence shown here is derived from an EMBL/GenBank/DDBJ whole genome shotgun (WGS) entry which is preliminary data.</text>
</comment>
<keyword evidence="2" id="KW-1185">Reference proteome</keyword>
<dbReference type="STRING" id="411473.RUMCAL_00199"/>
<gene>
    <name evidence="1" type="ORF">RUMCAL_00199</name>
</gene>